<dbReference type="GeneTree" id="ENSGT00940000154869"/>
<proteinExistence type="predicted"/>
<dbReference type="InterPro" id="IPR050150">
    <property type="entry name" value="IgV_Light_Chain"/>
</dbReference>
<feature type="chain" id="PRO_5004867182" description="Ig-like domain-containing protein" evidence="1">
    <location>
        <begin position="21"/>
        <end position="126"/>
    </location>
</feature>
<dbReference type="Bgee" id="ENSLOCG00000000098">
    <property type="expression patterns" value="Expressed in bone element and 7 other cell types or tissues"/>
</dbReference>
<sequence>MASVVSVAWIILFYSVGTEGQITMTQTPATVLVSPGQDVSLQCSASQGISWSLTWYQLKPGHSPRLLIKAGDERFDGVSTHFGGSRSGTVFTFKITGVQAEDAEDYYCQQYDSTPLTQWSSKTLPS</sequence>
<keyword evidence="4" id="KW-1185">Reference proteome</keyword>
<dbReference type="InterPro" id="IPR013106">
    <property type="entry name" value="Ig_V-set"/>
</dbReference>
<feature type="signal peptide" evidence="1">
    <location>
        <begin position="1"/>
        <end position="20"/>
    </location>
</feature>
<feature type="domain" description="Ig-like" evidence="2">
    <location>
        <begin position="22"/>
        <end position="109"/>
    </location>
</feature>
<protein>
    <recommendedName>
        <fullName evidence="2">Ig-like domain-containing protein</fullName>
    </recommendedName>
</protein>
<dbReference type="InterPro" id="IPR003599">
    <property type="entry name" value="Ig_sub"/>
</dbReference>
<dbReference type="STRING" id="7918.ENSLOCP00000000107"/>
<dbReference type="AlphaFoldDB" id="W5LVF0"/>
<reference evidence="3" key="3">
    <citation type="submission" date="2025-09" db="UniProtKB">
        <authorList>
            <consortium name="Ensembl"/>
        </authorList>
    </citation>
    <scope>IDENTIFICATION</scope>
</reference>
<dbReference type="HOGENOM" id="CLU_077975_4_1_1"/>
<evidence type="ECO:0000256" key="1">
    <source>
        <dbReference type="SAM" id="SignalP"/>
    </source>
</evidence>
<dbReference type="InterPro" id="IPR036179">
    <property type="entry name" value="Ig-like_dom_sf"/>
</dbReference>
<dbReference type="PROSITE" id="PS50835">
    <property type="entry name" value="IG_LIKE"/>
    <property type="match status" value="1"/>
</dbReference>
<dbReference type="Proteomes" id="UP000018468">
    <property type="component" value="Unassembled WGS sequence"/>
</dbReference>
<dbReference type="FunFam" id="2.60.40.10:FF:003217">
    <property type="entry name" value="Uncharacterized protein"/>
    <property type="match status" value="1"/>
</dbReference>
<dbReference type="SMART" id="SM00406">
    <property type="entry name" value="IGv"/>
    <property type="match status" value="1"/>
</dbReference>
<dbReference type="InterPro" id="IPR013783">
    <property type="entry name" value="Ig-like_fold"/>
</dbReference>
<dbReference type="Ensembl" id="ENSLOCT00000000107.1">
    <property type="protein sequence ID" value="ENSLOCP00000000107.1"/>
    <property type="gene ID" value="ENSLOCG00000000098.1"/>
</dbReference>
<dbReference type="Gene3D" id="2.60.40.10">
    <property type="entry name" value="Immunoglobulins"/>
    <property type="match status" value="1"/>
</dbReference>
<reference evidence="4" key="1">
    <citation type="submission" date="2011-12" db="EMBL/GenBank/DDBJ databases">
        <title>The Draft Genome of Lepisosteus oculatus.</title>
        <authorList>
            <consortium name="The Broad Institute Genome Assembly &amp; Analysis Group"/>
            <consortium name="Computational R&amp;D Group"/>
            <consortium name="and Sequencing Platform"/>
            <person name="Di Palma F."/>
            <person name="Alfoldi J."/>
            <person name="Johnson J."/>
            <person name="Berlin A."/>
            <person name="Gnerre S."/>
            <person name="Jaffe D."/>
            <person name="MacCallum I."/>
            <person name="Young S."/>
            <person name="Walker B.J."/>
            <person name="Lander E.S."/>
            <person name="Lindblad-Toh K."/>
        </authorList>
    </citation>
    <scope>NUCLEOTIDE SEQUENCE [LARGE SCALE GENOMIC DNA]</scope>
</reference>
<organism evidence="3 4">
    <name type="scientific">Lepisosteus oculatus</name>
    <name type="common">Spotted gar</name>
    <dbReference type="NCBI Taxonomy" id="7918"/>
    <lineage>
        <taxon>Eukaryota</taxon>
        <taxon>Metazoa</taxon>
        <taxon>Chordata</taxon>
        <taxon>Craniata</taxon>
        <taxon>Vertebrata</taxon>
        <taxon>Euteleostomi</taxon>
        <taxon>Actinopterygii</taxon>
        <taxon>Neopterygii</taxon>
        <taxon>Holostei</taxon>
        <taxon>Semionotiformes</taxon>
        <taxon>Lepisosteidae</taxon>
        <taxon>Lepisosteus</taxon>
    </lineage>
</organism>
<reference evidence="3" key="2">
    <citation type="submission" date="2025-08" db="UniProtKB">
        <authorList>
            <consortium name="Ensembl"/>
        </authorList>
    </citation>
    <scope>IDENTIFICATION</scope>
</reference>
<dbReference type="InterPro" id="IPR007110">
    <property type="entry name" value="Ig-like_dom"/>
</dbReference>
<dbReference type="GO" id="GO:0019814">
    <property type="term" value="C:immunoglobulin complex"/>
    <property type="evidence" value="ECO:0000318"/>
    <property type="project" value="GO_Central"/>
</dbReference>
<evidence type="ECO:0000313" key="3">
    <source>
        <dbReference type="Ensembl" id="ENSLOCP00000000107.1"/>
    </source>
</evidence>
<dbReference type="InParanoid" id="W5LVF0"/>
<evidence type="ECO:0000313" key="4">
    <source>
        <dbReference type="Proteomes" id="UP000018468"/>
    </source>
</evidence>
<dbReference type="PANTHER" id="PTHR23267">
    <property type="entry name" value="IMMUNOGLOBULIN LIGHT CHAIN"/>
    <property type="match status" value="1"/>
</dbReference>
<dbReference type="Pfam" id="PF07686">
    <property type="entry name" value="V-set"/>
    <property type="match status" value="1"/>
</dbReference>
<name>W5LVF0_LEPOC</name>
<dbReference type="GO" id="GO:0006955">
    <property type="term" value="P:immune response"/>
    <property type="evidence" value="ECO:0000318"/>
    <property type="project" value="GO_Central"/>
</dbReference>
<accession>W5LVF0</accession>
<dbReference type="SMART" id="SM00409">
    <property type="entry name" value="IG"/>
    <property type="match status" value="1"/>
</dbReference>
<dbReference type="SUPFAM" id="SSF48726">
    <property type="entry name" value="Immunoglobulin"/>
    <property type="match status" value="1"/>
</dbReference>
<keyword evidence="1" id="KW-0732">Signal</keyword>
<evidence type="ECO:0000259" key="2">
    <source>
        <dbReference type="PROSITE" id="PS50835"/>
    </source>
</evidence>